<evidence type="ECO:0000256" key="2">
    <source>
        <dbReference type="ARBA" id="ARBA00022692"/>
    </source>
</evidence>
<dbReference type="GO" id="GO:0008233">
    <property type="term" value="F:peptidase activity"/>
    <property type="evidence" value="ECO:0007669"/>
    <property type="project" value="UniProtKB-KW"/>
</dbReference>
<evidence type="ECO:0000256" key="1">
    <source>
        <dbReference type="ARBA" id="ARBA00004141"/>
    </source>
</evidence>
<dbReference type="RefSeq" id="WP_284030798.1">
    <property type="nucleotide sequence ID" value="NZ_CP126154.1"/>
</dbReference>
<gene>
    <name evidence="6" type="ORF">ACFQL9_05550</name>
</gene>
<dbReference type="GeneID" id="81125649"/>
<name>A0ABD5W868_9EURY</name>
<keyword evidence="3 5" id="KW-1133">Transmembrane helix</keyword>
<keyword evidence="2 5" id="KW-0812">Transmembrane</keyword>
<keyword evidence="6" id="KW-0378">Hydrolase</keyword>
<keyword evidence="6" id="KW-0645">Protease</keyword>
<dbReference type="AlphaFoldDB" id="A0ABD5W868"/>
<dbReference type="Gene3D" id="1.20.1540.10">
    <property type="entry name" value="Rhomboid-like"/>
    <property type="match status" value="1"/>
</dbReference>
<accession>A0ABD5W868</accession>
<sequence>MNSPVVIGSRVAVVVAALVAVALVVALERLAGTDRGPVIRRRLLAGVPWGTLTVSAFVLAVYLFVQGGWSHWNSPVVIPFRAWSYLAPLGVVVSPFAHANPGHLLGNLFGTLAVAPLVEYAVGHYPRRRGASSFGTLRDGLPLPRLRANPYARAFVLFPAAAVAVGLVSGAFALGPVIGFSGVVFAFVGAALIYYPLGTVVALSAAGLVSTTYRALASPVVEASGRSAYVTPWWADVAIQGHALGLLVGVLAAVWLAAVRGDDLPPPRRLALGALLVGVEQSLWAVYWYRGGDSYVLYRGLGLALVALSAVLVAALAVDRDASAADSLREALDRLTPRRGSVAVLLVVLAVLSGPALYVNLAAVNDEPLPGDPVEVRGYSVTYAEEVENGMVSVVEFEAFGETTAVNTSGVVVRNPDRGVWTTAVSRGRLAFAGTQRVVLGGVGWRDSVRVDRRGWTTVGGEPPAYRVTLTHDGETRLAHLSNASRAEPRIEGHVVSVVPTESGFDLLVEGGNRSATAPIPTENETVTANGLSFVRDGRAVFALAGDGNASTGNVSTTRVRVATRERYGGRQ</sequence>
<feature type="transmembrane region" description="Helical" evidence="5">
    <location>
        <begin position="237"/>
        <end position="258"/>
    </location>
</feature>
<evidence type="ECO:0000256" key="3">
    <source>
        <dbReference type="ARBA" id="ARBA00022989"/>
    </source>
</evidence>
<organism evidence="6 7">
    <name type="scientific">Halobaculum lipolyticum</name>
    <dbReference type="NCBI Taxonomy" id="3032001"/>
    <lineage>
        <taxon>Archaea</taxon>
        <taxon>Methanobacteriati</taxon>
        <taxon>Methanobacteriota</taxon>
        <taxon>Stenosarchaea group</taxon>
        <taxon>Halobacteria</taxon>
        <taxon>Halobacteriales</taxon>
        <taxon>Haloferacaceae</taxon>
        <taxon>Halobaculum</taxon>
    </lineage>
</organism>
<keyword evidence="7" id="KW-1185">Reference proteome</keyword>
<evidence type="ECO:0000313" key="6">
    <source>
        <dbReference type="EMBL" id="MFC7069103.1"/>
    </source>
</evidence>
<feature type="transmembrane region" description="Helical" evidence="5">
    <location>
        <begin position="339"/>
        <end position="359"/>
    </location>
</feature>
<feature type="transmembrane region" description="Helical" evidence="5">
    <location>
        <begin position="151"/>
        <end position="172"/>
    </location>
</feature>
<dbReference type="GO" id="GO:0006508">
    <property type="term" value="P:proteolysis"/>
    <property type="evidence" value="ECO:0007669"/>
    <property type="project" value="UniProtKB-KW"/>
</dbReference>
<dbReference type="Proteomes" id="UP001596461">
    <property type="component" value="Unassembled WGS sequence"/>
</dbReference>
<dbReference type="EC" id="3.4.21.-" evidence="6"/>
<evidence type="ECO:0000256" key="4">
    <source>
        <dbReference type="ARBA" id="ARBA00023136"/>
    </source>
</evidence>
<feature type="transmembrane region" description="Helical" evidence="5">
    <location>
        <begin position="43"/>
        <end position="65"/>
    </location>
</feature>
<reference evidence="6 7" key="1">
    <citation type="journal article" date="2019" name="Int. J. Syst. Evol. Microbiol.">
        <title>The Global Catalogue of Microorganisms (GCM) 10K type strain sequencing project: providing services to taxonomists for standard genome sequencing and annotation.</title>
        <authorList>
            <consortium name="The Broad Institute Genomics Platform"/>
            <consortium name="The Broad Institute Genome Sequencing Center for Infectious Disease"/>
            <person name="Wu L."/>
            <person name="Ma J."/>
        </authorList>
    </citation>
    <scope>NUCLEOTIDE SEQUENCE [LARGE SCALE GENOMIC DNA]</scope>
    <source>
        <strain evidence="6 7">DT31</strain>
    </source>
</reference>
<protein>
    <submittedName>
        <fullName evidence="6">Rhomboid family intramembrane serine protease</fullName>
        <ecNumber evidence="6">3.4.21.-</ecNumber>
    </submittedName>
</protein>
<evidence type="ECO:0000256" key="5">
    <source>
        <dbReference type="SAM" id="Phobius"/>
    </source>
</evidence>
<evidence type="ECO:0000313" key="7">
    <source>
        <dbReference type="Proteomes" id="UP001596461"/>
    </source>
</evidence>
<comment type="caution">
    <text evidence="6">The sequence shown here is derived from an EMBL/GenBank/DDBJ whole genome shotgun (WGS) entry which is preliminary data.</text>
</comment>
<feature type="transmembrane region" description="Helical" evidence="5">
    <location>
        <begin position="12"/>
        <end position="31"/>
    </location>
</feature>
<dbReference type="SUPFAM" id="SSF144091">
    <property type="entry name" value="Rhomboid-like"/>
    <property type="match status" value="1"/>
</dbReference>
<dbReference type="GO" id="GO:0016020">
    <property type="term" value="C:membrane"/>
    <property type="evidence" value="ECO:0007669"/>
    <property type="project" value="UniProtKB-SubCell"/>
</dbReference>
<comment type="subcellular location">
    <subcellularLocation>
        <location evidence="1">Membrane</location>
        <topology evidence="1">Multi-pass membrane protein</topology>
    </subcellularLocation>
</comment>
<dbReference type="EMBL" id="JBHTAH010000003">
    <property type="protein sequence ID" value="MFC7069103.1"/>
    <property type="molecule type" value="Genomic_DNA"/>
</dbReference>
<proteinExistence type="predicted"/>
<feature type="transmembrane region" description="Helical" evidence="5">
    <location>
        <begin position="104"/>
        <end position="122"/>
    </location>
</feature>
<feature type="transmembrane region" description="Helical" evidence="5">
    <location>
        <begin position="295"/>
        <end position="318"/>
    </location>
</feature>
<dbReference type="InterPro" id="IPR035952">
    <property type="entry name" value="Rhomboid-like_sf"/>
</dbReference>
<keyword evidence="4 5" id="KW-0472">Membrane</keyword>